<sequence>MAFRPLHDRILVRRIEADEKTAGGIIIPDTAKEKPQEGEVIAVGSGARNDAGQLQPLDVKAGDRILFGKWSGTEIKLDGENLVIMKESDVMGVIEQTATLKKAA</sequence>
<gene>
    <name evidence="5" type="primary">groS1_3</name>
    <name evidence="3" type="synonym">groES</name>
    <name evidence="3" type="synonym">groS</name>
    <name evidence="5" type="ORF">NCTC10684_05034</name>
</gene>
<dbReference type="InterPro" id="IPR020818">
    <property type="entry name" value="Chaperonin_GroES"/>
</dbReference>
<dbReference type="SMART" id="SM00883">
    <property type="entry name" value="Cpn10"/>
    <property type="match status" value="1"/>
</dbReference>
<dbReference type="CDD" id="cd00320">
    <property type="entry name" value="cpn10"/>
    <property type="match status" value="1"/>
</dbReference>
<dbReference type="InterPro" id="IPR011032">
    <property type="entry name" value="GroES-like_sf"/>
</dbReference>
<evidence type="ECO:0000256" key="2">
    <source>
        <dbReference type="ARBA" id="ARBA00023186"/>
    </source>
</evidence>
<dbReference type="HAMAP" id="MF_00580">
    <property type="entry name" value="CH10"/>
    <property type="match status" value="1"/>
</dbReference>
<keyword evidence="3" id="KW-0963">Cytoplasm</keyword>
<comment type="similarity">
    <text evidence="1 3 4">Belongs to the GroES chaperonin family.</text>
</comment>
<dbReference type="PROSITE" id="PS00681">
    <property type="entry name" value="CHAPERONINS_CPN10"/>
    <property type="match status" value="1"/>
</dbReference>
<keyword evidence="2 3" id="KW-0143">Chaperone</keyword>
<proteinExistence type="inferred from homology"/>
<dbReference type="FunFam" id="2.30.33.40:FF:000001">
    <property type="entry name" value="10 kDa chaperonin"/>
    <property type="match status" value="1"/>
</dbReference>
<dbReference type="GO" id="GO:0046872">
    <property type="term" value="F:metal ion binding"/>
    <property type="evidence" value="ECO:0007669"/>
    <property type="project" value="TreeGrafter"/>
</dbReference>
<dbReference type="Gene3D" id="2.30.33.40">
    <property type="entry name" value="GroES chaperonin"/>
    <property type="match status" value="1"/>
</dbReference>
<dbReference type="Proteomes" id="UP000254701">
    <property type="component" value="Unassembled WGS sequence"/>
</dbReference>
<evidence type="ECO:0000313" key="6">
    <source>
        <dbReference type="Proteomes" id="UP000254701"/>
    </source>
</evidence>
<dbReference type="GO" id="GO:0005737">
    <property type="term" value="C:cytoplasm"/>
    <property type="evidence" value="ECO:0007669"/>
    <property type="project" value="UniProtKB-SubCell"/>
</dbReference>
<comment type="subcellular location">
    <subcellularLocation>
        <location evidence="3">Cytoplasm</location>
    </subcellularLocation>
</comment>
<evidence type="ECO:0000313" key="5">
    <source>
        <dbReference type="EMBL" id="SUY28218.1"/>
    </source>
</evidence>
<organism evidence="5 6">
    <name type="scientific">Aminobacter aminovorans</name>
    <name type="common">Chelatobacter heintzii</name>
    <dbReference type="NCBI Taxonomy" id="83263"/>
    <lineage>
        <taxon>Bacteria</taxon>
        <taxon>Pseudomonadati</taxon>
        <taxon>Pseudomonadota</taxon>
        <taxon>Alphaproteobacteria</taxon>
        <taxon>Hyphomicrobiales</taxon>
        <taxon>Phyllobacteriaceae</taxon>
        <taxon>Aminobacter</taxon>
    </lineage>
</organism>
<reference evidence="5 6" key="1">
    <citation type="submission" date="2018-06" db="EMBL/GenBank/DDBJ databases">
        <authorList>
            <consortium name="Pathogen Informatics"/>
            <person name="Doyle S."/>
        </authorList>
    </citation>
    <scope>NUCLEOTIDE SEQUENCE [LARGE SCALE GENOMIC DNA]</scope>
    <source>
        <strain evidence="5 6">NCTC10684</strain>
    </source>
</reference>
<dbReference type="GO" id="GO:0051082">
    <property type="term" value="F:unfolded protein binding"/>
    <property type="evidence" value="ECO:0007669"/>
    <property type="project" value="TreeGrafter"/>
</dbReference>
<dbReference type="InterPro" id="IPR037124">
    <property type="entry name" value="Chaperonin_GroES_sf"/>
</dbReference>
<dbReference type="GO" id="GO:0005524">
    <property type="term" value="F:ATP binding"/>
    <property type="evidence" value="ECO:0007669"/>
    <property type="project" value="InterPro"/>
</dbReference>
<dbReference type="SUPFAM" id="SSF50129">
    <property type="entry name" value="GroES-like"/>
    <property type="match status" value="1"/>
</dbReference>
<protein>
    <recommendedName>
        <fullName evidence="3">Co-chaperonin GroES</fullName>
    </recommendedName>
    <alternativeName>
        <fullName evidence="3">10 kDa chaperonin</fullName>
    </alternativeName>
    <alternativeName>
        <fullName evidence="3">Chaperonin-10</fullName>
        <shortName evidence="3">Cpn10</shortName>
    </alternativeName>
</protein>
<dbReference type="PANTHER" id="PTHR10772">
    <property type="entry name" value="10 KDA HEAT SHOCK PROTEIN"/>
    <property type="match status" value="1"/>
</dbReference>
<dbReference type="AlphaFoldDB" id="A0A381IL57"/>
<comment type="subunit">
    <text evidence="3">Heptamer of 7 subunits arranged in a ring. Interacts with the chaperonin GroEL.</text>
</comment>
<dbReference type="GO" id="GO:0044183">
    <property type="term" value="F:protein folding chaperone"/>
    <property type="evidence" value="ECO:0007669"/>
    <property type="project" value="InterPro"/>
</dbReference>
<dbReference type="NCBIfam" id="NF001527">
    <property type="entry name" value="PRK00364.1-2"/>
    <property type="match status" value="1"/>
</dbReference>
<dbReference type="Pfam" id="PF00166">
    <property type="entry name" value="Cpn10"/>
    <property type="match status" value="1"/>
</dbReference>
<dbReference type="RefSeq" id="WP_115734307.1">
    <property type="nucleotide sequence ID" value="NZ_BAAAVY010000001.1"/>
</dbReference>
<accession>A0A381IL57</accession>
<evidence type="ECO:0000256" key="1">
    <source>
        <dbReference type="ARBA" id="ARBA00006975"/>
    </source>
</evidence>
<evidence type="ECO:0000256" key="4">
    <source>
        <dbReference type="RuleBase" id="RU000535"/>
    </source>
</evidence>
<name>A0A381IL57_AMIAI</name>
<dbReference type="OrthoDB" id="9806791at2"/>
<dbReference type="EMBL" id="UFSM01000002">
    <property type="protein sequence ID" value="SUY28218.1"/>
    <property type="molecule type" value="Genomic_DNA"/>
</dbReference>
<dbReference type="GO" id="GO:0051087">
    <property type="term" value="F:protein-folding chaperone binding"/>
    <property type="evidence" value="ECO:0007669"/>
    <property type="project" value="TreeGrafter"/>
</dbReference>
<comment type="function">
    <text evidence="3 4">Together with the chaperonin GroEL, plays an essential role in assisting protein folding. The GroEL-GroES system forms a nano-cage that allows encapsulation of the non-native substrate proteins and provides a physical environment optimized to promote and accelerate protein folding. GroES binds to the apical surface of the GroEL ring, thereby capping the opening of the GroEL channel.</text>
</comment>
<dbReference type="NCBIfam" id="NF001533">
    <property type="entry name" value="PRK00364.2-4"/>
    <property type="match status" value="1"/>
</dbReference>
<dbReference type="PRINTS" id="PR00297">
    <property type="entry name" value="CHAPERONIN10"/>
</dbReference>
<dbReference type="NCBIfam" id="NF001529">
    <property type="entry name" value="PRK00364.1-5"/>
    <property type="match status" value="1"/>
</dbReference>
<evidence type="ECO:0000256" key="3">
    <source>
        <dbReference type="HAMAP-Rule" id="MF_00580"/>
    </source>
</evidence>
<dbReference type="InterPro" id="IPR018369">
    <property type="entry name" value="Chaprnonin_Cpn10_CS"/>
</dbReference>
<dbReference type="PANTHER" id="PTHR10772:SF58">
    <property type="entry name" value="CO-CHAPERONIN GROES"/>
    <property type="match status" value="1"/>
</dbReference>
<dbReference type="NCBIfam" id="NF001531">
    <property type="entry name" value="PRK00364.2-2"/>
    <property type="match status" value="1"/>
</dbReference>
<dbReference type="NCBIfam" id="NF001534">
    <property type="entry name" value="PRK00364.2-5"/>
    <property type="match status" value="1"/>
</dbReference>